<dbReference type="RefSeq" id="WP_184224748.1">
    <property type="nucleotide sequence ID" value="NZ_JACIIU010000037.1"/>
</dbReference>
<comment type="caution">
    <text evidence="2">The sequence shown here is derived from an EMBL/GenBank/DDBJ whole genome shotgun (WGS) entry which is preliminary data.</text>
</comment>
<keyword evidence="3" id="KW-1185">Reference proteome</keyword>
<dbReference type="InterPro" id="IPR025272">
    <property type="entry name" value="SocA_Panacea"/>
</dbReference>
<organism evidence="2 3">
    <name type="scientific">Paenochrobactrum gallinarii</name>
    <dbReference type="NCBI Taxonomy" id="643673"/>
    <lineage>
        <taxon>Bacteria</taxon>
        <taxon>Pseudomonadati</taxon>
        <taxon>Pseudomonadota</taxon>
        <taxon>Alphaproteobacteria</taxon>
        <taxon>Hyphomicrobiales</taxon>
        <taxon>Brucellaceae</taxon>
        <taxon>Paenochrobactrum</taxon>
    </lineage>
</organism>
<dbReference type="EMBL" id="JACIIU010000037">
    <property type="protein sequence ID" value="MBB6262521.1"/>
    <property type="molecule type" value="Genomic_DNA"/>
</dbReference>
<evidence type="ECO:0000313" key="3">
    <source>
        <dbReference type="Proteomes" id="UP000555393"/>
    </source>
</evidence>
<accession>A0A841M8F9</accession>
<evidence type="ECO:0000313" key="2">
    <source>
        <dbReference type="EMBL" id="MBB6262521.1"/>
    </source>
</evidence>
<name>A0A841M8F9_9HYPH</name>
<sequence length="155" mass="17572">MYNVITIADTILKLAKEKGQALTPMQLMKLVYIAHGWSLALRDTDLFADRIEAWRYGPVIPDLYFSTKTWGRNPIPLHMISGGLDVDQSTETFLRDVFDKYGHLDGIALSHMTHKPSTPWSQVYEAGRNVEIPDSLIETHYRQLLDDRSGVAAPD</sequence>
<feature type="domain" description="Antitoxin SocA-like Panacea" evidence="1">
    <location>
        <begin position="27"/>
        <end position="120"/>
    </location>
</feature>
<dbReference type="Pfam" id="PF13274">
    <property type="entry name" value="SocA_Panacea"/>
    <property type="match status" value="1"/>
</dbReference>
<dbReference type="Proteomes" id="UP000555393">
    <property type="component" value="Unassembled WGS sequence"/>
</dbReference>
<proteinExistence type="predicted"/>
<reference evidence="2 3" key="1">
    <citation type="submission" date="2020-08" db="EMBL/GenBank/DDBJ databases">
        <title>Genomic Encyclopedia of Type Strains, Phase IV (KMG-IV): sequencing the most valuable type-strain genomes for metagenomic binning, comparative biology and taxonomic classification.</title>
        <authorList>
            <person name="Goeker M."/>
        </authorList>
    </citation>
    <scope>NUCLEOTIDE SEQUENCE [LARGE SCALE GENOMIC DNA]</scope>
    <source>
        <strain evidence="2 3">DSM 22336</strain>
    </source>
</reference>
<evidence type="ECO:0000259" key="1">
    <source>
        <dbReference type="Pfam" id="PF13274"/>
    </source>
</evidence>
<dbReference type="AlphaFoldDB" id="A0A841M8F9"/>
<gene>
    <name evidence="2" type="ORF">FHS77_003097</name>
</gene>
<protein>
    <submittedName>
        <fullName evidence="2">Putative phage-associated protein</fullName>
    </submittedName>
</protein>